<comment type="caution">
    <text evidence="1">The sequence shown here is derived from an EMBL/GenBank/DDBJ whole genome shotgun (WGS) entry which is preliminary data.</text>
</comment>
<evidence type="ECO:0000313" key="1">
    <source>
        <dbReference type="EMBL" id="CAG8830750.1"/>
    </source>
</evidence>
<name>A0ACA9S8N8_9GLOM</name>
<feature type="non-terminal residue" evidence="1">
    <location>
        <position position="283"/>
    </location>
</feature>
<gene>
    <name evidence="1" type="ORF">RPERSI_LOCUS27903</name>
</gene>
<organism evidence="1 2">
    <name type="scientific">Racocetra persica</name>
    <dbReference type="NCBI Taxonomy" id="160502"/>
    <lineage>
        <taxon>Eukaryota</taxon>
        <taxon>Fungi</taxon>
        <taxon>Fungi incertae sedis</taxon>
        <taxon>Mucoromycota</taxon>
        <taxon>Glomeromycotina</taxon>
        <taxon>Glomeromycetes</taxon>
        <taxon>Diversisporales</taxon>
        <taxon>Gigasporaceae</taxon>
        <taxon>Racocetra</taxon>
    </lineage>
</organism>
<accession>A0ACA9S8N8</accession>
<proteinExistence type="predicted"/>
<sequence>TEDDPTIKDVTYSGFNMQNMRNNLETSIENFWQCIKVRSNDYTIKEETEKINTQREEFLKFIENSIQQSHEIRKYVSNLQLLIKSFSDQPISDDDYKNLESLLDDTKRNFKSAEMLRNQANNVLEELVTIRNNLNKYKNDVQNDVSNIRSKTKDELDKVNEEINSSTTTLAVGSAAAGFGAVLTAVAVALAPFTAGASIAIEAAILGIIGGSAAIGGGAEGINRPTRRAKSNDIKVKLEEEKNELTVIINRMEEDLKSIIVTIGELVGYWENQSEIVSDLLKK</sequence>
<protein>
    <submittedName>
        <fullName evidence="1">30881_t:CDS:1</fullName>
    </submittedName>
</protein>
<reference evidence="1" key="1">
    <citation type="submission" date="2021-06" db="EMBL/GenBank/DDBJ databases">
        <authorList>
            <person name="Kallberg Y."/>
            <person name="Tangrot J."/>
            <person name="Rosling A."/>
        </authorList>
    </citation>
    <scope>NUCLEOTIDE SEQUENCE</scope>
    <source>
        <strain evidence="1">MA461A</strain>
    </source>
</reference>
<feature type="non-terminal residue" evidence="1">
    <location>
        <position position="1"/>
    </location>
</feature>
<dbReference type="Proteomes" id="UP000789920">
    <property type="component" value="Unassembled WGS sequence"/>
</dbReference>
<dbReference type="EMBL" id="CAJVQC010099828">
    <property type="protein sequence ID" value="CAG8830750.1"/>
    <property type="molecule type" value="Genomic_DNA"/>
</dbReference>
<keyword evidence="2" id="KW-1185">Reference proteome</keyword>
<evidence type="ECO:0000313" key="2">
    <source>
        <dbReference type="Proteomes" id="UP000789920"/>
    </source>
</evidence>